<feature type="transmembrane region" description="Helical" evidence="7">
    <location>
        <begin position="167"/>
        <end position="186"/>
    </location>
</feature>
<feature type="transmembrane region" description="Helical" evidence="7">
    <location>
        <begin position="109"/>
        <end position="129"/>
    </location>
</feature>
<keyword evidence="6 7" id="KW-0472">Membrane</keyword>
<dbReference type="SUPFAM" id="SSF161098">
    <property type="entry name" value="MetI-like"/>
    <property type="match status" value="1"/>
</dbReference>
<evidence type="ECO:0000256" key="3">
    <source>
        <dbReference type="ARBA" id="ARBA00022475"/>
    </source>
</evidence>
<keyword evidence="4 7" id="KW-0812">Transmembrane</keyword>
<evidence type="ECO:0000313" key="9">
    <source>
        <dbReference type="EMBL" id="TCS75070.1"/>
    </source>
</evidence>
<feature type="transmembrane region" description="Helical" evidence="7">
    <location>
        <begin position="76"/>
        <end position="97"/>
    </location>
</feature>
<dbReference type="PANTHER" id="PTHR30193:SF37">
    <property type="entry name" value="INNER MEMBRANE ABC TRANSPORTER PERMEASE PROTEIN YCJO"/>
    <property type="match status" value="1"/>
</dbReference>
<dbReference type="CDD" id="cd06261">
    <property type="entry name" value="TM_PBP2"/>
    <property type="match status" value="1"/>
</dbReference>
<dbReference type="Gene3D" id="1.10.3720.10">
    <property type="entry name" value="MetI-like"/>
    <property type="match status" value="1"/>
</dbReference>
<comment type="subcellular location">
    <subcellularLocation>
        <location evidence="1 7">Cell membrane</location>
        <topology evidence="1 7">Multi-pass membrane protein</topology>
    </subcellularLocation>
</comment>
<dbReference type="RefSeq" id="WP_132383495.1">
    <property type="nucleotide sequence ID" value="NZ_DAIQXH010000113.1"/>
</dbReference>
<feature type="transmembrane region" description="Helical" evidence="7">
    <location>
        <begin position="263"/>
        <end position="285"/>
    </location>
</feature>
<evidence type="ECO:0000256" key="2">
    <source>
        <dbReference type="ARBA" id="ARBA00022448"/>
    </source>
</evidence>
<name>A0A4R3K1F9_9FIRM</name>
<organism evidence="9 10">
    <name type="scientific">Muricomes intestini</name>
    <dbReference type="NCBI Taxonomy" id="1796634"/>
    <lineage>
        <taxon>Bacteria</taxon>
        <taxon>Bacillati</taxon>
        <taxon>Bacillota</taxon>
        <taxon>Clostridia</taxon>
        <taxon>Lachnospirales</taxon>
        <taxon>Lachnospiraceae</taxon>
        <taxon>Muricomes</taxon>
    </lineage>
</organism>
<dbReference type="OrthoDB" id="9788108at2"/>
<dbReference type="EMBL" id="SLZZ01000031">
    <property type="protein sequence ID" value="TCS75070.1"/>
    <property type="molecule type" value="Genomic_DNA"/>
</dbReference>
<dbReference type="InterPro" id="IPR000515">
    <property type="entry name" value="MetI-like"/>
</dbReference>
<dbReference type="Pfam" id="PF00528">
    <property type="entry name" value="BPD_transp_1"/>
    <property type="match status" value="1"/>
</dbReference>
<reference evidence="9 10" key="1">
    <citation type="submission" date="2019-03" db="EMBL/GenBank/DDBJ databases">
        <title>Genomic Encyclopedia of Type Strains, Phase IV (KMG-IV): sequencing the most valuable type-strain genomes for metagenomic binning, comparative biology and taxonomic classification.</title>
        <authorList>
            <person name="Goeker M."/>
        </authorList>
    </citation>
    <scope>NUCLEOTIDE SEQUENCE [LARGE SCALE GENOMIC DNA]</scope>
    <source>
        <strain evidence="9 10">DSM 29489</strain>
    </source>
</reference>
<keyword evidence="10" id="KW-1185">Reference proteome</keyword>
<feature type="transmembrane region" description="Helical" evidence="7">
    <location>
        <begin position="12"/>
        <end position="37"/>
    </location>
</feature>
<dbReference type="Proteomes" id="UP000295726">
    <property type="component" value="Unassembled WGS sequence"/>
</dbReference>
<evidence type="ECO:0000313" key="10">
    <source>
        <dbReference type="Proteomes" id="UP000295726"/>
    </source>
</evidence>
<evidence type="ECO:0000256" key="1">
    <source>
        <dbReference type="ARBA" id="ARBA00004651"/>
    </source>
</evidence>
<gene>
    <name evidence="9" type="ORF">EDD59_13128</name>
</gene>
<dbReference type="InterPro" id="IPR035906">
    <property type="entry name" value="MetI-like_sf"/>
</dbReference>
<proteinExistence type="inferred from homology"/>
<keyword evidence="5 7" id="KW-1133">Transmembrane helix</keyword>
<dbReference type="InterPro" id="IPR051393">
    <property type="entry name" value="ABC_transporter_permease"/>
</dbReference>
<dbReference type="PROSITE" id="PS50928">
    <property type="entry name" value="ABC_TM1"/>
    <property type="match status" value="1"/>
</dbReference>
<protein>
    <submittedName>
        <fullName evidence="9">Carbohydrate ABC transporter membrane protein 1 (CUT1 family)</fullName>
    </submittedName>
</protein>
<evidence type="ECO:0000256" key="4">
    <source>
        <dbReference type="ARBA" id="ARBA00022692"/>
    </source>
</evidence>
<dbReference type="PANTHER" id="PTHR30193">
    <property type="entry name" value="ABC TRANSPORTER PERMEASE PROTEIN"/>
    <property type="match status" value="1"/>
</dbReference>
<dbReference type="GO" id="GO:0055085">
    <property type="term" value="P:transmembrane transport"/>
    <property type="evidence" value="ECO:0007669"/>
    <property type="project" value="InterPro"/>
</dbReference>
<feature type="domain" description="ABC transmembrane type-1" evidence="8">
    <location>
        <begin position="72"/>
        <end position="284"/>
    </location>
</feature>
<evidence type="ECO:0000256" key="5">
    <source>
        <dbReference type="ARBA" id="ARBA00022989"/>
    </source>
</evidence>
<evidence type="ECO:0000256" key="7">
    <source>
        <dbReference type="RuleBase" id="RU363032"/>
    </source>
</evidence>
<evidence type="ECO:0000256" key="6">
    <source>
        <dbReference type="ARBA" id="ARBA00023136"/>
    </source>
</evidence>
<sequence length="295" mass="33313">MRKIGKWLDKRLYYVFTVPTIIFVLGMVLFPIIYTFVLSFHSWRMSANIPWEFIGLENYASLFGDTRFPLAVFRTFLFAAIALIIEVILGVAIALFLNRSFWGKNIVKTAFLLPMVATPVAIGMVWKLIYEPNIGILNSVIRGMGGPKIDWLGDSAIAIYSLIGVDIWQWTPFVMLIVLAGLTSIPMDCYESAMIDGATRWQTTRKITLPLLRPTIFTAILLRLIDVLKTFDIIYSMTQGGPGYSTETMNILSFRQAFEFMQFGQSGATLIIFFVIVLGIAALTIKLKSRVEVDF</sequence>
<keyword evidence="3" id="KW-1003">Cell membrane</keyword>
<keyword evidence="2 7" id="KW-0813">Transport</keyword>
<evidence type="ECO:0000259" key="8">
    <source>
        <dbReference type="PROSITE" id="PS50928"/>
    </source>
</evidence>
<dbReference type="AlphaFoldDB" id="A0A4R3K1F9"/>
<dbReference type="GO" id="GO:0005886">
    <property type="term" value="C:plasma membrane"/>
    <property type="evidence" value="ECO:0007669"/>
    <property type="project" value="UniProtKB-SubCell"/>
</dbReference>
<comment type="caution">
    <text evidence="9">The sequence shown here is derived from an EMBL/GenBank/DDBJ whole genome shotgun (WGS) entry which is preliminary data.</text>
</comment>
<accession>A0A4R3K1F9</accession>
<comment type="similarity">
    <text evidence="7">Belongs to the binding-protein-dependent transport system permease family.</text>
</comment>